<feature type="compositionally biased region" description="Polar residues" evidence="1">
    <location>
        <begin position="179"/>
        <end position="189"/>
    </location>
</feature>
<sequence length="189" mass="20700">MELARRIKSPEEAAMVIDVAQTFAAHRARRQQHDSISPALSTYLLKKVLEAGDVQQALEVLKRSPELQLTYQLTAFRHVIIRASQQGNLRAVVSALELLKAARLRPNRDIAFHVLRGCFENNRPDLAVAFCREFEANGVPPRPAMKEKVEAAAAELAAAAGPRRAATGKAGVQKEESSEAAQGQPTEIQ</sequence>
<evidence type="ECO:0000313" key="3">
    <source>
        <dbReference type="Proteomes" id="UP000007264"/>
    </source>
</evidence>
<evidence type="ECO:0000256" key="1">
    <source>
        <dbReference type="SAM" id="MobiDB-lite"/>
    </source>
</evidence>
<dbReference type="EMBL" id="AGSI01000005">
    <property type="protein sequence ID" value="EIE24479.1"/>
    <property type="molecule type" value="Genomic_DNA"/>
</dbReference>
<dbReference type="GeneID" id="17042481"/>
<feature type="region of interest" description="Disordered" evidence="1">
    <location>
        <begin position="159"/>
        <end position="189"/>
    </location>
</feature>
<comment type="caution">
    <text evidence="2">The sequence shown here is derived from an EMBL/GenBank/DDBJ whole genome shotgun (WGS) entry which is preliminary data.</text>
</comment>
<keyword evidence="3" id="KW-1185">Reference proteome</keyword>
<accession>I0Z1G0</accession>
<dbReference type="OrthoDB" id="767661at2759"/>
<evidence type="ECO:0000313" key="2">
    <source>
        <dbReference type="EMBL" id="EIE24479.1"/>
    </source>
</evidence>
<dbReference type="AlphaFoldDB" id="I0Z1G0"/>
<gene>
    <name evidence="2" type="ORF">COCSUDRAFT_65382</name>
</gene>
<name>I0Z1G0_COCSC</name>
<reference evidence="2 3" key="1">
    <citation type="journal article" date="2012" name="Genome Biol.">
        <title>The genome of the polar eukaryotic microalga coccomyxa subellipsoidea reveals traits of cold adaptation.</title>
        <authorList>
            <person name="Blanc G."/>
            <person name="Agarkova I."/>
            <person name="Grimwood J."/>
            <person name="Kuo A."/>
            <person name="Brueggeman A."/>
            <person name="Dunigan D."/>
            <person name="Gurnon J."/>
            <person name="Ladunga I."/>
            <person name="Lindquist E."/>
            <person name="Lucas S."/>
            <person name="Pangilinan J."/>
            <person name="Proschold T."/>
            <person name="Salamov A."/>
            <person name="Schmutz J."/>
            <person name="Weeks D."/>
            <person name="Yamada T."/>
            <person name="Claverie J.M."/>
            <person name="Grigoriev I."/>
            <person name="Van Etten J."/>
            <person name="Lomsadze A."/>
            <person name="Borodovsky M."/>
        </authorList>
    </citation>
    <scope>NUCLEOTIDE SEQUENCE [LARGE SCALE GENOMIC DNA]</scope>
    <source>
        <strain evidence="2 3">C-169</strain>
    </source>
</reference>
<evidence type="ECO:0008006" key="4">
    <source>
        <dbReference type="Google" id="ProtNLM"/>
    </source>
</evidence>
<organism evidence="2 3">
    <name type="scientific">Coccomyxa subellipsoidea (strain C-169)</name>
    <name type="common">Green microalga</name>
    <dbReference type="NCBI Taxonomy" id="574566"/>
    <lineage>
        <taxon>Eukaryota</taxon>
        <taxon>Viridiplantae</taxon>
        <taxon>Chlorophyta</taxon>
        <taxon>core chlorophytes</taxon>
        <taxon>Trebouxiophyceae</taxon>
        <taxon>Trebouxiophyceae incertae sedis</taxon>
        <taxon>Coccomyxaceae</taxon>
        <taxon>Coccomyxa</taxon>
        <taxon>Coccomyxa subellipsoidea</taxon>
    </lineage>
</organism>
<dbReference type="InterPro" id="IPR011990">
    <property type="entry name" value="TPR-like_helical_dom_sf"/>
</dbReference>
<dbReference type="RefSeq" id="XP_005649023.1">
    <property type="nucleotide sequence ID" value="XM_005648966.1"/>
</dbReference>
<dbReference type="Proteomes" id="UP000007264">
    <property type="component" value="Unassembled WGS sequence"/>
</dbReference>
<feature type="compositionally biased region" description="Low complexity" evidence="1">
    <location>
        <begin position="159"/>
        <end position="171"/>
    </location>
</feature>
<protein>
    <recommendedName>
        <fullName evidence="4">Pentacotripeptide-repeat region of PRORP domain-containing protein</fullName>
    </recommendedName>
</protein>
<dbReference type="Gene3D" id="1.25.40.10">
    <property type="entry name" value="Tetratricopeptide repeat domain"/>
    <property type="match status" value="1"/>
</dbReference>
<proteinExistence type="predicted"/>
<dbReference type="KEGG" id="csl:COCSUDRAFT_65382"/>